<evidence type="ECO:0000313" key="2">
    <source>
        <dbReference type="Proteomes" id="UP001212841"/>
    </source>
</evidence>
<organism evidence="1 2">
    <name type="scientific">Rhizophlyctis rosea</name>
    <dbReference type="NCBI Taxonomy" id="64517"/>
    <lineage>
        <taxon>Eukaryota</taxon>
        <taxon>Fungi</taxon>
        <taxon>Fungi incertae sedis</taxon>
        <taxon>Chytridiomycota</taxon>
        <taxon>Chytridiomycota incertae sedis</taxon>
        <taxon>Chytridiomycetes</taxon>
        <taxon>Rhizophlyctidales</taxon>
        <taxon>Rhizophlyctidaceae</taxon>
        <taxon>Rhizophlyctis</taxon>
    </lineage>
</organism>
<gene>
    <name evidence="1" type="ORF">HK097_006983</name>
</gene>
<accession>A0AAD5X1X2</accession>
<dbReference type="Gene3D" id="3.40.50.720">
    <property type="entry name" value="NAD(P)-binding Rossmann-like Domain"/>
    <property type="match status" value="1"/>
</dbReference>
<sequence>MVTYAAARTHNAAIKLAGKRFLVVGGTSGIGHATALKLAAMEASVTVAGRNGTLNAED</sequence>
<evidence type="ECO:0008006" key="3">
    <source>
        <dbReference type="Google" id="ProtNLM"/>
    </source>
</evidence>
<name>A0AAD5X1X2_9FUNG</name>
<feature type="non-terminal residue" evidence="1">
    <location>
        <position position="58"/>
    </location>
</feature>
<dbReference type="EMBL" id="JADGJD010000335">
    <property type="protein sequence ID" value="KAJ3052004.1"/>
    <property type="molecule type" value="Genomic_DNA"/>
</dbReference>
<protein>
    <recommendedName>
        <fullName evidence="3">SDR family NAD(P)-dependent oxidoreductase</fullName>
    </recommendedName>
</protein>
<dbReference type="AlphaFoldDB" id="A0AAD5X1X2"/>
<dbReference type="SUPFAM" id="SSF51735">
    <property type="entry name" value="NAD(P)-binding Rossmann-fold domains"/>
    <property type="match status" value="1"/>
</dbReference>
<dbReference type="Proteomes" id="UP001212841">
    <property type="component" value="Unassembled WGS sequence"/>
</dbReference>
<dbReference type="InterPro" id="IPR036291">
    <property type="entry name" value="NAD(P)-bd_dom_sf"/>
</dbReference>
<reference evidence="1" key="1">
    <citation type="submission" date="2020-05" db="EMBL/GenBank/DDBJ databases">
        <title>Phylogenomic resolution of chytrid fungi.</title>
        <authorList>
            <person name="Stajich J.E."/>
            <person name="Amses K."/>
            <person name="Simmons R."/>
            <person name="Seto K."/>
            <person name="Myers J."/>
            <person name="Bonds A."/>
            <person name="Quandt C.A."/>
            <person name="Barry K."/>
            <person name="Liu P."/>
            <person name="Grigoriev I."/>
            <person name="Longcore J.E."/>
            <person name="James T.Y."/>
        </authorList>
    </citation>
    <scope>NUCLEOTIDE SEQUENCE</scope>
    <source>
        <strain evidence="1">JEL0318</strain>
    </source>
</reference>
<comment type="caution">
    <text evidence="1">The sequence shown here is derived from an EMBL/GenBank/DDBJ whole genome shotgun (WGS) entry which is preliminary data.</text>
</comment>
<evidence type="ECO:0000313" key="1">
    <source>
        <dbReference type="EMBL" id="KAJ3052004.1"/>
    </source>
</evidence>
<proteinExistence type="predicted"/>
<keyword evidence="2" id="KW-1185">Reference proteome</keyword>